<reference evidence="2" key="1">
    <citation type="journal article" date="2010" name="Genome Biol.">
        <title>Genome sequence of the necrotrophic plant pathogen Pythium ultimum reveals original pathogenicity mechanisms and effector repertoire.</title>
        <authorList>
            <person name="Levesque C.A."/>
            <person name="Brouwer H."/>
            <person name="Cano L."/>
            <person name="Hamilton J.P."/>
            <person name="Holt C."/>
            <person name="Huitema E."/>
            <person name="Raffaele S."/>
            <person name="Robideau G.P."/>
            <person name="Thines M."/>
            <person name="Win J."/>
            <person name="Zerillo M.M."/>
            <person name="Beakes G.W."/>
            <person name="Boore J.L."/>
            <person name="Busam D."/>
            <person name="Dumas B."/>
            <person name="Ferriera S."/>
            <person name="Fuerstenberg S.I."/>
            <person name="Gachon C.M."/>
            <person name="Gaulin E."/>
            <person name="Govers F."/>
            <person name="Grenville-Briggs L."/>
            <person name="Horner N."/>
            <person name="Hostetler J."/>
            <person name="Jiang R.H."/>
            <person name="Johnson J."/>
            <person name="Krajaejun T."/>
            <person name="Lin H."/>
            <person name="Meijer H.J."/>
            <person name="Moore B."/>
            <person name="Morris P."/>
            <person name="Phuntmart V."/>
            <person name="Puiu D."/>
            <person name="Shetty J."/>
            <person name="Stajich J.E."/>
            <person name="Tripathy S."/>
            <person name="Wawra S."/>
            <person name="van West P."/>
            <person name="Whitty B.R."/>
            <person name="Coutinho P.M."/>
            <person name="Henrissat B."/>
            <person name="Martin F."/>
            <person name="Thomas P.D."/>
            <person name="Tyler B.M."/>
            <person name="De Vries R.P."/>
            <person name="Kamoun S."/>
            <person name="Yandell M."/>
            <person name="Tisserat N."/>
            <person name="Buell C.R."/>
        </authorList>
    </citation>
    <scope>NUCLEOTIDE SEQUENCE</scope>
    <source>
        <strain evidence="2">DAOM:BR144</strain>
    </source>
</reference>
<dbReference type="Proteomes" id="UP000019132">
    <property type="component" value="Unassembled WGS sequence"/>
</dbReference>
<dbReference type="EMBL" id="GL376625">
    <property type="status" value="NOT_ANNOTATED_CDS"/>
    <property type="molecule type" value="Genomic_DNA"/>
</dbReference>
<protein>
    <recommendedName>
        <fullName evidence="3">Myb-like domain-containing protein</fullName>
    </recommendedName>
</protein>
<dbReference type="AlphaFoldDB" id="K3WMF0"/>
<name>K3WMF0_GLOUD</name>
<evidence type="ECO:0008006" key="3">
    <source>
        <dbReference type="Google" id="ProtNLM"/>
    </source>
</evidence>
<evidence type="ECO:0000313" key="2">
    <source>
        <dbReference type="Proteomes" id="UP000019132"/>
    </source>
</evidence>
<dbReference type="PANTHER" id="PTHR45023">
    <property type="match status" value="1"/>
</dbReference>
<dbReference type="HOGENOM" id="CLU_744920_0_0_1"/>
<reference evidence="1" key="3">
    <citation type="submission" date="2015-02" db="UniProtKB">
        <authorList>
            <consortium name="EnsemblProtists"/>
        </authorList>
    </citation>
    <scope>IDENTIFICATION</scope>
    <source>
        <strain evidence="1">DAOM BR144</strain>
    </source>
</reference>
<dbReference type="PANTHER" id="PTHR45023:SF4">
    <property type="entry name" value="GLYCINE-RICH PROTEIN-RELATED"/>
    <property type="match status" value="1"/>
</dbReference>
<dbReference type="eggNOG" id="ENOG502T309">
    <property type="taxonomic scope" value="Eukaryota"/>
</dbReference>
<organism evidence="1 2">
    <name type="scientific">Globisporangium ultimum (strain ATCC 200006 / CBS 805.95 / DAOM BR144)</name>
    <name type="common">Pythium ultimum</name>
    <dbReference type="NCBI Taxonomy" id="431595"/>
    <lineage>
        <taxon>Eukaryota</taxon>
        <taxon>Sar</taxon>
        <taxon>Stramenopiles</taxon>
        <taxon>Oomycota</taxon>
        <taxon>Peronosporomycetes</taxon>
        <taxon>Pythiales</taxon>
        <taxon>Pythiaceae</taxon>
        <taxon>Globisporangium</taxon>
    </lineage>
</organism>
<sequence>MGKGKQWSLAEDTALAEAWVDAAESALPGSSEEKGGDTYWGTVHERWVERMCGSQRTVQALKNHWTSIQRAVRKFGAYVQETADTVGSRGTSPLTGSALTSAALQKYAAAEGENFELVTVWEILQKSPKWHSAKTPGSALKRSRAQKSALEGELGWTVEKRVSLSGASDAPAAQPASTITASDRRLSLPEHTVVHPAKPPAVSNKRLSLPATVVAAEEVSIVPVATPPGERLAAPVILRETAGPASAALTTSSVDHLAETQREKNDMLADQMLQTLILANAPGSKPSSEKDHYAASISKLADAQREKNELIADQMLMTMLLADSADPANRHALEQLKKKYLKRAFQKTSEQQQGAAAVPPLIPSINGNEAAI</sequence>
<dbReference type="VEuPathDB" id="FungiDB:PYU1_G006130"/>
<proteinExistence type="predicted"/>
<dbReference type="InParanoid" id="K3WMF0"/>
<reference evidence="2" key="2">
    <citation type="submission" date="2010-04" db="EMBL/GenBank/DDBJ databases">
        <authorList>
            <person name="Buell R."/>
            <person name="Hamilton J."/>
            <person name="Hostetler J."/>
        </authorList>
    </citation>
    <scope>NUCLEOTIDE SEQUENCE [LARGE SCALE GENOMIC DNA]</scope>
    <source>
        <strain evidence="2">DAOM:BR144</strain>
    </source>
</reference>
<accession>K3WMF0</accession>
<dbReference type="EnsemblProtists" id="PYU1_T006142">
    <property type="protein sequence ID" value="PYU1_T006142"/>
    <property type="gene ID" value="PYU1_G006130"/>
</dbReference>
<evidence type="ECO:0000313" key="1">
    <source>
        <dbReference type="EnsemblProtists" id="PYU1_T006142"/>
    </source>
</evidence>
<dbReference type="STRING" id="431595.K3WMF0"/>
<keyword evidence="2" id="KW-1185">Reference proteome</keyword>